<evidence type="ECO:0000313" key="2">
    <source>
        <dbReference type="Proteomes" id="UP001177021"/>
    </source>
</evidence>
<dbReference type="Proteomes" id="UP001177021">
    <property type="component" value="Unassembled WGS sequence"/>
</dbReference>
<keyword evidence="2" id="KW-1185">Reference proteome</keyword>
<dbReference type="EMBL" id="CASHSV030000001">
    <property type="protein sequence ID" value="CAJ2632161.1"/>
    <property type="molecule type" value="Genomic_DNA"/>
</dbReference>
<accession>A0ACB0IJJ5</accession>
<gene>
    <name evidence="1" type="ORF">MILVUS5_LOCUS3518</name>
</gene>
<comment type="caution">
    <text evidence="1">The sequence shown here is derived from an EMBL/GenBank/DDBJ whole genome shotgun (WGS) entry which is preliminary data.</text>
</comment>
<name>A0ACB0IJJ5_TRIPR</name>
<evidence type="ECO:0000313" key="1">
    <source>
        <dbReference type="EMBL" id="CAJ2632161.1"/>
    </source>
</evidence>
<proteinExistence type="predicted"/>
<organism evidence="1 2">
    <name type="scientific">Trifolium pratense</name>
    <name type="common">Red clover</name>
    <dbReference type="NCBI Taxonomy" id="57577"/>
    <lineage>
        <taxon>Eukaryota</taxon>
        <taxon>Viridiplantae</taxon>
        <taxon>Streptophyta</taxon>
        <taxon>Embryophyta</taxon>
        <taxon>Tracheophyta</taxon>
        <taxon>Spermatophyta</taxon>
        <taxon>Magnoliopsida</taxon>
        <taxon>eudicotyledons</taxon>
        <taxon>Gunneridae</taxon>
        <taxon>Pentapetalae</taxon>
        <taxon>rosids</taxon>
        <taxon>fabids</taxon>
        <taxon>Fabales</taxon>
        <taxon>Fabaceae</taxon>
        <taxon>Papilionoideae</taxon>
        <taxon>50 kb inversion clade</taxon>
        <taxon>NPAAA clade</taxon>
        <taxon>Hologalegina</taxon>
        <taxon>IRL clade</taxon>
        <taxon>Trifolieae</taxon>
        <taxon>Trifolium</taxon>
    </lineage>
</organism>
<protein>
    <submittedName>
        <fullName evidence="1">Uncharacterized protein</fullName>
    </submittedName>
</protein>
<sequence length="830" mass="95604">MASEELINLSLHDREEEGFAFEFEEGDDDAEDLRWCLIGRFLSDRTIHANSMMVRMADLWKPMRGVTIKEAKPGVCADELQRWGRRKRMRFKEEVETCSEEMEKLRSRTDQESIMRFQELYHNHAKILVQEEAYWRQRARMHWLKEGDLNTKFFHMSAKAIEVRANIAEATHMMSLLDVYGAASGQEINLSKSEVYFSRNLSKAAQEDLSGIMGVKHVMGTDTYLGLPSMVGRSKKATFGYIKDIMWRKINSWRGRALSKAGTNNKGIRWLAWDKLARPKADGGLGFRNFHAFNMAMVAKQAWNFMSKPNTLVARIYKARWKIGDGSRINIMSEPWLRGEDNPWMQAPQNHTSVAESIIRIPLLEEVTEDCLLWQFENNGNYTVKSGYKTYLKNRAIEQNYTLEKEWGSLWRIKTAPKNKHLMWRVCRGVLPTRTRLRERHVMCPSECPICEGSEEDDWHVFFGCRESKSVWIEAGLRGVIEPRMQHTNNVKSIFLDICRDETPNVAGAVATIAWCIWNNRNNWVWNGLKDTTKSIAMRAVHMTQEWQAVNDVQQQQTRIISAPVHALQRWQQPRVGWWKCNVDASFFNTSGHTGWSWCIRDSNGNFVAAENGHDFSAKEEDWGFLSFMELTDHDPERGFILNDACIVGAEVYVCNSSHEKKVNQPVKLTVSLSQAIEVEVSVPELEGTNVETLSPVSKVVCNESTKQADVELVSAALGRVIYFLKTRKVKDMNDQACKELQVLWDEFKKFQFDVTWLEPHVKYALGVKSYVEKALEAEKLKENMVVLELGMERLKAKSFAAEVNLDAETNLLKAKGFVKIDLDSQLEYV</sequence>
<reference evidence="1" key="1">
    <citation type="submission" date="2023-10" db="EMBL/GenBank/DDBJ databases">
        <authorList>
            <person name="Rodriguez Cubillos JULIANA M."/>
            <person name="De Vega J."/>
        </authorList>
    </citation>
    <scope>NUCLEOTIDE SEQUENCE</scope>
</reference>